<evidence type="ECO:0000259" key="9">
    <source>
        <dbReference type="Pfam" id="PF00482"/>
    </source>
</evidence>
<dbReference type="InterPro" id="IPR003004">
    <property type="entry name" value="GspF/PilC"/>
</dbReference>
<organism evidence="10 11">
    <name type="scientific">Limimonas halophila</name>
    <dbReference type="NCBI Taxonomy" id="1082479"/>
    <lineage>
        <taxon>Bacteria</taxon>
        <taxon>Pseudomonadati</taxon>
        <taxon>Pseudomonadota</taxon>
        <taxon>Alphaproteobacteria</taxon>
        <taxon>Rhodospirillales</taxon>
        <taxon>Rhodovibrionaceae</taxon>
        <taxon>Limimonas</taxon>
    </lineage>
</organism>
<keyword evidence="4" id="KW-0997">Cell inner membrane</keyword>
<protein>
    <submittedName>
        <fullName evidence="10">Type IV pilus assembly protein PilC</fullName>
    </submittedName>
</protein>
<keyword evidence="3" id="KW-1003">Cell membrane</keyword>
<dbReference type="AlphaFoldDB" id="A0A1G7NM56"/>
<dbReference type="InterPro" id="IPR018076">
    <property type="entry name" value="T2SS_GspF_dom"/>
</dbReference>
<dbReference type="Gene3D" id="1.20.81.30">
    <property type="entry name" value="Type II secretion system (T2SS), domain F"/>
    <property type="match status" value="2"/>
</dbReference>
<proteinExistence type="inferred from homology"/>
<feature type="transmembrane region" description="Helical" evidence="8">
    <location>
        <begin position="219"/>
        <end position="239"/>
    </location>
</feature>
<dbReference type="FunFam" id="1.20.81.30:FF:000001">
    <property type="entry name" value="Type II secretion system protein F"/>
    <property type="match status" value="1"/>
</dbReference>
<name>A0A1G7NM56_9PROT</name>
<gene>
    <name evidence="10" type="ORF">SAMN05216241_102225</name>
</gene>
<dbReference type="EMBL" id="FNCE01000002">
    <property type="protein sequence ID" value="SDF75164.1"/>
    <property type="molecule type" value="Genomic_DNA"/>
</dbReference>
<accession>A0A1G7NM56</accession>
<feature type="domain" description="Type II secretion system protein GspF" evidence="9">
    <location>
        <begin position="67"/>
        <end position="190"/>
    </location>
</feature>
<dbReference type="InterPro" id="IPR042094">
    <property type="entry name" value="T2SS_GspF_sf"/>
</dbReference>
<keyword evidence="7 8" id="KW-0472">Membrane</keyword>
<evidence type="ECO:0000256" key="5">
    <source>
        <dbReference type="ARBA" id="ARBA00022692"/>
    </source>
</evidence>
<keyword evidence="6 8" id="KW-1133">Transmembrane helix</keyword>
<comment type="subcellular location">
    <subcellularLocation>
        <location evidence="1">Cell inner membrane</location>
        <topology evidence="1">Multi-pass membrane protein</topology>
    </subcellularLocation>
</comment>
<feature type="domain" description="Type II secretion system protein GspF" evidence="9">
    <location>
        <begin position="271"/>
        <end position="393"/>
    </location>
</feature>
<keyword evidence="11" id="KW-1185">Reference proteome</keyword>
<evidence type="ECO:0000256" key="6">
    <source>
        <dbReference type="ARBA" id="ARBA00022989"/>
    </source>
</evidence>
<dbReference type="PANTHER" id="PTHR30012">
    <property type="entry name" value="GENERAL SECRETION PATHWAY PROTEIN"/>
    <property type="match status" value="1"/>
</dbReference>
<dbReference type="Proteomes" id="UP000199415">
    <property type="component" value="Unassembled WGS sequence"/>
</dbReference>
<dbReference type="STRING" id="1082479.SAMN05216241_102225"/>
<reference evidence="10 11" key="1">
    <citation type="submission" date="2016-10" db="EMBL/GenBank/DDBJ databases">
        <authorList>
            <person name="de Groot N.N."/>
        </authorList>
    </citation>
    <scope>NUCLEOTIDE SEQUENCE [LARGE SCALE GENOMIC DNA]</scope>
    <source>
        <strain evidence="10 11">DSM 25584</strain>
    </source>
</reference>
<keyword evidence="5 8" id="KW-0812">Transmembrane</keyword>
<feature type="transmembrane region" description="Helical" evidence="8">
    <location>
        <begin position="169"/>
        <end position="189"/>
    </location>
</feature>
<evidence type="ECO:0000313" key="11">
    <source>
        <dbReference type="Proteomes" id="UP000199415"/>
    </source>
</evidence>
<evidence type="ECO:0000256" key="8">
    <source>
        <dbReference type="SAM" id="Phobius"/>
    </source>
</evidence>
<evidence type="ECO:0000313" key="10">
    <source>
        <dbReference type="EMBL" id="SDF75164.1"/>
    </source>
</evidence>
<evidence type="ECO:0000256" key="7">
    <source>
        <dbReference type="ARBA" id="ARBA00023136"/>
    </source>
</evidence>
<sequence>MPTFRYRAISDTGRKVTGKLAAASEADLDQHVEELGYELIDSRRISGRGGGRSFLPQRVRTRELIEFCIDMEELIRAGVPVLDAVQDIRDSTSSDKLRDVLSDVARDLGNGIVLSGAFANHPETFDTLFVGVISAGERSGDLENAFNHLAQHLRWSDEMNKRIRAAARYPAFTLVTTIALAGAMMIFLVPQLQAFLTNMQIELPLMTRALMATSDFVQAFWWLILLVPSVTVMLFVLGYRRDHRIATAIDQLMLRLPVIGVTLRKIAMSRFAHFFTIMYKSGVGILECLETARGVVVNRALANSLADARTRVEQGSTLTDALRETGEFPDMVVRMVRVGEQAGSLDKALESVSGFYDRDVRDAVQQLVDSVQPTLTLVIGALLAWIVLAVLGPMYDSFSKMPI</sequence>
<evidence type="ECO:0000256" key="1">
    <source>
        <dbReference type="ARBA" id="ARBA00004429"/>
    </source>
</evidence>
<dbReference type="PANTHER" id="PTHR30012:SF0">
    <property type="entry name" value="TYPE II SECRETION SYSTEM PROTEIN F-RELATED"/>
    <property type="match status" value="1"/>
</dbReference>
<dbReference type="OrthoDB" id="9805682at2"/>
<evidence type="ECO:0000256" key="3">
    <source>
        <dbReference type="ARBA" id="ARBA00022475"/>
    </source>
</evidence>
<dbReference type="GO" id="GO:0005886">
    <property type="term" value="C:plasma membrane"/>
    <property type="evidence" value="ECO:0007669"/>
    <property type="project" value="UniProtKB-SubCell"/>
</dbReference>
<evidence type="ECO:0000256" key="2">
    <source>
        <dbReference type="ARBA" id="ARBA00005745"/>
    </source>
</evidence>
<dbReference type="RefSeq" id="WP_090018858.1">
    <property type="nucleotide sequence ID" value="NZ_FNCE01000002.1"/>
</dbReference>
<dbReference type="Pfam" id="PF00482">
    <property type="entry name" value="T2SSF"/>
    <property type="match status" value="2"/>
</dbReference>
<feature type="transmembrane region" description="Helical" evidence="8">
    <location>
        <begin position="375"/>
        <end position="395"/>
    </location>
</feature>
<evidence type="ECO:0000256" key="4">
    <source>
        <dbReference type="ARBA" id="ARBA00022519"/>
    </source>
</evidence>
<comment type="similarity">
    <text evidence="2">Belongs to the GSP F family.</text>
</comment>